<evidence type="ECO:0000313" key="3">
    <source>
        <dbReference type="EMBL" id="MDQ0316095.1"/>
    </source>
</evidence>
<gene>
    <name evidence="3" type="ORF">J2S73_002552</name>
</gene>
<keyword evidence="4" id="KW-1185">Reference proteome</keyword>
<dbReference type="PANTHER" id="PTHR43459">
    <property type="entry name" value="ENOYL-COA HYDRATASE"/>
    <property type="match status" value="1"/>
</dbReference>
<sequence length="265" mass="28434">MAETPVLTEVREGYRLVTLNRPDKLNSFNEAMHQALADALDEARADTDCRALVLTGAGRGFCAGQDLSDRVRPEGGEAPDLGQTIETWYNPLIRKLHDLPFPVIAAVNGTAAGAGANIALNCDIVLAARSAKFIQAFAKIGLVPDSGGTWILPRLIGLARAKAICLTAEPVPAETAEAWGMIYRAVDDDALMDDATKLAAQFGKAPTEGLVRQRTLLDASLDNDLATQLDLERDTQRAAGRHPDYAEGVRAFMEKRPPAFAGRKG</sequence>
<dbReference type="Proteomes" id="UP001229244">
    <property type="component" value="Unassembled WGS sequence"/>
</dbReference>
<dbReference type="NCBIfam" id="TIGR02280">
    <property type="entry name" value="PaaB1"/>
    <property type="match status" value="1"/>
</dbReference>
<organism evidence="3 4">
    <name type="scientific">Amorphus orientalis</name>
    <dbReference type="NCBI Taxonomy" id="649198"/>
    <lineage>
        <taxon>Bacteria</taxon>
        <taxon>Pseudomonadati</taxon>
        <taxon>Pseudomonadota</taxon>
        <taxon>Alphaproteobacteria</taxon>
        <taxon>Hyphomicrobiales</taxon>
        <taxon>Amorphaceae</taxon>
        <taxon>Amorphus</taxon>
    </lineage>
</organism>
<dbReference type="Gene3D" id="1.10.12.10">
    <property type="entry name" value="Lyase 2-enoyl-coa Hydratase, Chain A, domain 2"/>
    <property type="match status" value="1"/>
</dbReference>
<dbReference type="EMBL" id="JAUSUL010000002">
    <property type="protein sequence ID" value="MDQ0316095.1"/>
    <property type="molecule type" value="Genomic_DNA"/>
</dbReference>
<dbReference type="SUPFAM" id="SSF52096">
    <property type="entry name" value="ClpP/crotonase"/>
    <property type="match status" value="1"/>
</dbReference>
<dbReference type="InterPro" id="IPR018376">
    <property type="entry name" value="Enoyl-CoA_hyd/isom_CS"/>
</dbReference>
<dbReference type="InterPro" id="IPR001753">
    <property type="entry name" value="Enoyl-CoA_hydra/iso"/>
</dbReference>
<proteinExistence type="inferred from homology"/>
<dbReference type="InterPro" id="IPR011968">
    <property type="entry name" value="PaaB1"/>
</dbReference>
<dbReference type="PROSITE" id="PS00166">
    <property type="entry name" value="ENOYL_COA_HYDRATASE"/>
    <property type="match status" value="1"/>
</dbReference>
<comment type="similarity">
    <text evidence="1 2">Belongs to the enoyl-CoA hydratase/isomerase family.</text>
</comment>
<dbReference type="CDD" id="cd06558">
    <property type="entry name" value="crotonase-like"/>
    <property type="match status" value="1"/>
</dbReference>
<dbReference type="GO" id="GO:0016853">
    <property type="term" value="F:isomerase activity"/>
    <property type="evidence" value="ECO:0007669"/>
    <property type="project" value="UniProtKB-KW"/>
</dbReference>
<dbReference type="AlphaFoldDB" id="A0AAE4ATF4"/>
<dbReference type="InterPro" id="IPR029045">
    <property type="entry name" value="ClpP/crotonase-like_dom_sf"/>
</dbReference>
<dbReference type="GO" id="GO:0010124">
    <property type="term" value="P:phenylacetate catabolic process"/>
    <property type="evidence" value="ECO:0007669"/>
    <property type="project" value="InterPro"/>
</dbReference>
<dbReference type="Gene3D" id="3.90.226.10">
    <property type="entry name" value="2-enoyl-CoA Hydratase, Chain A, domain 1"/>
    <property type="match status" value="1"/>
</dbReference>
<dbReference type="Pfam" id="PF00378">
    <property type="entry name" value="ECH_1"/>
    <property type="match status" value="1"/>
</dbReference>
<protein>
    <submittedName>
        <fullName evidence="3">2-(1,2-epoxy-1,2-dihydrophenyl)acetyl-CoA isomerase</fullName>
        <ecNumber evidence="3">5.3.3.18</ecNumber>
    </submittedName>
</protein>
<keyword evidence="3" id="KW-0413">Isomerase</keyword>
<dbReference type="RefSeq" id="WP_306885922.1">
    <property type="nucleotide sequence ID" value="NZ_JAUSUL010000002.1"/>
</dbReference>
<name>A0AAE4ATF4_9HYPH</name>
<dbReference type="PANTHER" id="PTHR43459:SF1">
    <property type="entry name" value="EG:BACN32G11.4 PROTEIN"/>
    <property type="match status" value="1"/>
</dbReference>
<evidence type="ECO:0000256" key="1">
    <source>
        <dbReference type="ARBA" id="ARBA00005254"/>
    </source>
</evidence>
<dbReference type="EC" id="5.3.3.18" evidence="3"/>
<evidence type="ECO:0000313" key="4">
    <source>
        <dbReference type="Proteomes" id="UP001229244"/>
    </source>
</evidence>
<accession>A0AAE4ATF4</accession>
<evidence type="ECO:0000256" key="2">
    <source>
        <dbReference type="RuleBase" id="RU003707"/>
    </source>
</evidence>
<dbReference type="InterPro" id="IPR014748">
    <property type="entry name" value="Enoyl-CoA_hydra_C"/>
</dbReference>
<reference evidence="3" key="1">
    <citation type="submission" date="2023-07" db="EMBL/GenBank/DDBJ databases">
        <title>Genomic Encyclopedia of Type Strains, Phase IV (KMG-IV): sequencing the most valuable type-strain genomes for metagenomic binning, comparative biology and taxonomic classification.</title>
        <authorList>
            <person name="Goeker M."/>
        </authorList>
    </citation>
    <scope>NUCLEOTIDE SEQUENCE</scope>
    <source>
        <strain evidence="3">DSM 21202</strain>
    </source>
</reference>
<comment type="caution">
    <text evidence="3">The sequence shown here is derived from an EMBL/GenBank/DDBJ whole genome shotgun (WGS) entry which is preliminary data.</text>
</comment>